<feature type="compositionally biased region" description="Acidic residues" evidence="6">
    <location>
        <begin position="180"/>
        <end position="201"/>
    </location>
</feature>
<comment type="caution">
    <text evidence="8">The sequence shown here is derived from an EMBL/GenBank/DDBJ whole genome shotgun (WGS) entry which is preliminary data.</text>
</comment>
<evidence type="ECO:0000256" key="1">
    <source>
        <dbReference type="ARBA" id="ARBA00022723"/>
    </source>
</evidence>
<dbReference type="Gene3D" id="3.30.160.60">
    <property type="entry name" value="Classic Zinc Finger"/>
    <property type="match status" value="1"/>
</dbReference>
<accession>A0AAW0CCS4</accession>
<organism evidence="8 9">
    <name type="scientific">Favolaschia claudopus</name>
    <dbReference type="NCBI Taxonomy" id="2862362"/>
    <lineage>
        <taxon>Eukaryota</taxon>
        <taxon>Fungi</taxon>
        <taxon>Dikarya</taxon>
        <taxon>Basidiomycota</taxon>
        <taxon>Agaricomycotina</taxon>
        <taxon>Agaricomycetes</taxon>
        <taxon>Agaricomycetidae</taxon>
        <taxon>Agaricales</taxon>
        <taxon>Marasmiineae</taxon>
        <taxon>Mycenaceae</taxon>
        <taxon>Favolaschia</taxon>
    </lineage>
</organism>
<dbReference type="PROSITE" id="PS50157">
    <property type="entry name" value="ZINC_FINGER_C2H2_2"/>
    <property type="match status" value="2"/>
</dbReference>
<protein>
    <recommendedName>
        <fullName evidence="7">C2H2-type domain-containing protein</fullName>
    </recommendedName>
</protein>
<feature type="compositionally biased region" description="Acidic residues" evidence="6">
    <location>
        <begin position="239"/>
        <end position="257"/>
    </location>
</feature>
<evidence type="ECO:0000256" key="2">
    <source>
        <dbReference type="ARBA" id="ARBA00022737"/>
    </source>
</evidence>
<dbReference type="PROSITE" id="PS00028">
    <property type="entry name" value="ZINC_FINGER_C2H2_1"/>
    <property type="match status" value="1"/>
</dbReference>
<keyword evidence="9" id="KW-1185">Reference proteome</keyword>
<dbReference type="GO" id="GO:0045944">
    <property type="term" value="P:positive regulation of transcription by RNA polymerase II"/>
    <property type="evidence" value="ECO:0007669"/>
    <property type="project" value="UniProtKB-ARBA"/>
</dbReference>
<name>A0AAW0CCS4_9AGAR</name>
<reference evidence="8 9" key="1">
    <citation type="journal article" date="2024" name="J Genomics">
        <title>Draft genome sequencing and assembly of Favolaschia claudopus CIRM-BRFM 2984 isolated from oak limbs.</title>
        <authorList>
            <person name="Navarro D."/>
            <person name="Drula E."/>
            <person name="Chaduli D."/>
            <person name="Cazenave R."/>
            <person name="Ahrendt S."/>
            <person name="Wang J."/>
            <person name="Lipzen A."/>
            <person name="Daum C."/>
            <person name="Barry K."/>
            <person name="Grigoriev I.V."/>
            <person name="Favel A."/>
            <person name="Rosso M.N."/>
            <person name="Martin F."/>
        </authorList>
    </citation>
    <scope>NUCLEOTIDE SEQUENCE [LARGE SCALE GENOMIC DNA]</scope>
    <source>
        <strain evidence="8 9">CIRM-BRFM 2984</strain>
    </source>
</reference>
<dbReference type="SUPFAM" id="SSF57667">
    <property type="entry name" value="beta-beta-alpha zinc fingers"/>
    <property type="match status" value="1"/>
</dbReference>
<feature type="domain" description="C2H2-type" evidence="7">
    <location>
        <begin position="98"/>
        <end position="127"/>
    </location>
</feature>
<feature type="region of interest" description="Disordered" evidence="6">
    <location>
        <begin position="145"/>
        <end position="210"/>
    </location>
</feature>
<keyword evidence="2" id="KW-0677">Repeat</keyword>
<proteinExistence type="predicted"/>
<evidence type="ECO:0000256" key="6">
    <source>
        <dbReference type="SAM" id="MobiDB-lite"/>
    </source>
</evidence>
<dbReference type="EMBL" id="JAWWNJ010000019">
    <property type="protein sequence ID" value="KAK7036007.1"/>
    <property type="molecule type" value="Genomic_DNA"/>
</dbReference>
<dbReference type="GO" id="GO:0000981">
    <property type="term" value="F:DNA-binding transcription factor activity, RNA polymerase II-specific"/>
    <property type="evidence" value="ECO:0007669"/>
    <property type="project" value="TreeGrafter"/>
</dbReference>
<evidence type="ECO:0000256" key="5">
    <source>
        <dbReference type="PROSITE-ProRule" id="PRU00042"/>
    </source>
</evidence>
<dbReference type="SMART" id="SM00355">
    <property type="entry name" value="ZnF_C2H2"/>
    <property type="match status" value="3"/>
</dbReference>
<sequence>MSMQPAFHVFQALPPPPRRCSVPLANSTPPVPSVTVPPPGPSLPMPMRLPTPPVPTVGSENSESYGAQCDICGLALRRHTDLPRHMLLHASNKESLMFRCPVEGCRHQTLQKSNLATHIRTHTRAKPHKCPEYWPNGVKCDFTTADPSSLHRHRKRKHGYAPRPKIIAARRRASIPQPEPEQEMEEEADNDMSESECESEDSFGYGGEGSKGVARVIVANYSVHSLMNEPSGGGGSGEDPVDDDGDRDGEGEPENESEPVLHSTPANFSSERTEPLPPPQPTPGARSSPFIPST</sequence>
<dbReference type="InterPro" id="IPR036236">
    <property type="entry name" value="Znf_C2H2_sf"/>
</dbReference>
<evidence type="ECO:0000313" key="8">
    <source>
        <dbReference type="EMBL" id="KAK7036007.1"/>
    </source>
</evidence>
<dbReference type="AlphaFoldDB" id="A0AAW0CCS4"/>
<dbReference type="GO" id="GO:0008270">
    <property type="term" value="F:zinc ion binding"/>
    <property type="evidence" value="ECO:0007669"/>
    <property type="project" value="UniProtKB-KW"/>
</dbReference>
<feature type="domain" description="C2H2-type" evidence="7">
    <location>
        <begin position="67"/>
        <end position="94"/>
    </location>
</feature>
<feature type="compositionally biased region" description="Basic residues" evidence="6">
    <location>
        <begin position="150"/>
        <end position="160"/>
    </location>
</feature>
<feature type="region of interest" description="Disordered" evidence="6">
    <location>
        <begin position="225"/>
        <end position="294"/>
    </location>
</feature>
<dbReference type="GO" id="GO:0005634">
    <property type="term" value="C:nucleus"/>
    <property type="evidence" value="ECO:0007669"/>
    <property type="project" value="UniProtKB-ARBA"/>
</dbReference>
<keyword evidence="3 5" id="KW-0863">Zinc-finger</keyword>
<evidence type="ECO:0000256" key="4">
    <source>
        <dbReference type="ARBA" id="ARBA00022833"/>
    </source>
</evidence>
<keyword evidence="1" id="KW-0479">Metal-binding</keyword>
<evidence type="ECO:0000256" key="3">
    <source>
        <dbReference type="ARBA" id="ARBA00022771"/>
    </source>
</evidence>
<evidence type="ECO:0000259" key="7">
    <source>
        <dbReference type="PROSITE" id="PS50157"/>
    </source>
</evidence>
<dbReference type="Proteomes" id="UP001362999">
    <property type="component" value="Unassembled WGS sequence"/>
</dbReference>
<dbReference type="InterPro" id="IPR013087">
    <property type="entry name" value="Znf_C2H2_type"/>
</dbReference>
<keyword evidence="4" id="KW-0862">Zinc</keyword>
<evidence type="ECO:0000313" key="9">
    <source>
        <dbReference type="Proteomes" id="UP001362999"/>
    </source>
</evidence>
<gene>
    <name evidence="8" type="ORF">R3P38DRAFT_2910159</name>
</gene>
<dbReference type="InterPro" id="IPR050329">
    <property type="entry name" value="GLI_C2H2-zinc-finger"/>
</dbReference>
<dbReference type="PANTHER" id="PTHR19818">
    <property type="entry name" value="ZINC FINGER PROTEIN ZIC AND GLI"/>
    <property type="match status" value="1"/>
</dbReference>
<dbReference type="GO" id="GO:0000978">
    <property type="term" value="F:RNA polymerase II cis-regulatory region sequence-specific DNA binding"/>
    <property type="evidence" value="ECO:0007669"/>
    <property type="project" value="TreeGrafter"/>
</dbReference>
<dbReference type="PANTHER" id="PTHR19818:SF157">
    <property type="entry name" value="C2H2-TYPE DOMAIN-CONTAINING PROTEIN"/>
    <property type="match status" value="1"/>
</dbReference>